<proteinExistence type="predicted"/>
<dbReference type="Proteomes" id="UP001057402">
    <property type="component" value="Chromosome 4"/>
</dbReference>
<evidence type="ECO:0000313" key="2">
    <source>
        <dbReference type="Proteomes" id="UP001057402"/>
    </source>
</evidence>
<dbReference type="EMBL" id="CM042883">
    <property type="protein sequence ID" value="KAI4374268.1"/>
    <property type="molecule type" value="Genomic_DNA"/>
</dbReference>
<reference evidence="2" key="1">
    <citation type="journal article" date="2023" name="Front. Plant Sci.">
        <title>Chromosomal-level genome assembly of Melastoma candidum provides insights into trichome evolution.</title>
        <authorList>
            <person name="Zhong Y."/>
            <person name="Wu W."/>
            <person name="Sun C."/>
            <person name="Zou P."/>
            <person name="Liu Y."/>
            <person name="Dai S."/>
            <person name="Zhou R."/>
        </authorList>
    </citation>
    <scope>NUCLEOTIDE SEQUENCE [LARGE SCALE GENOMIC DNA]</scope>
</reference>
<sequence length="148" mass="16592">MVAGFSPSGRNESKIEVKVDGGMGSRPIVVVLVVAMVFGIAVYLRLWAIDFSDTSDDADVLRRQFDLANREAMDESAEWRRMFDGERERASKCEVELREAKESNHQEEGGAAGCFSKLAELRKENSGLLQQIEALKHELQVERLKCNS</sequence>
<organism evidence="1 2">
    <name type="scientific">Melastoma candidum</name>
    <dbReference type="NCBI Taxonomy" id="119954"/>
    <lineage>
        <taxon>Eukaryota</taxon>
        <taxon>Viridiplantae</taxon>
        <taxon>Streptophyta</taxon>
        <taxon>Embryophyta</taxon>
        <taxon>Tracheophyta</taxon>
        <taxon>Spermatophyta</taxon>
        <taxon>Magnoliopsida</taxon>
        <taxon>eudicotyledons</taxon>
        <taxon>Gunneridae</taxon>
        <taxon>Pentapetalae</taxon>
        <taxon>rosids</taxon>
        <taxon>malvids</taxon>
        <taxon>Myrtales</taxon>
        <taxon>Melastomataceae</taxon>
        <taxon>Melastomatoideae</taxon>
        <taxon>Melastomateae</taxon>
        <taxon>Melastoma</taxon>
    </lineage>
</organism>
<accession>A0ACB9RA02</accession>
<keyword evidence="2" id="KW-1185">Reference proteome</keyword>
<protein>
    <submittedName>
        <fullName evidence="1">Uncharacterized protein</fullName>
    </submittedName>
</protein>
<evidence type="ECO:0000313" key="1">
    <source>
        <dbReference type="EMBL" id="KAI4374268.1"/>
    </source>
</evidence>
<name>A0ACB9RA02_9MYRT</name>
<gene>
    <name evidence="1" type="ORF">MLD38_012280</name>
</gene>
<comment type="caution">
    <text evidence="1">The sequence shown here is derived from an EMBL/GenBank/DDBJ whole genome shotgun (WGS) entry which is preliminary data.</text>
</comment>